<dbReference type="EMBL" id="JBHLUK010000070">
    <property type="protein sequence ID" value="MFC0424362.1"/>
    <property type="molecule type" value="Genomic_DNA"/>
</dbReference>
<keyword evidence="10" id="KW-0902">Two-component regulatory system</keyword>
<keyword evidence="4" id="KW-0808">Transferase</keyword>
<keyword evidence="6" id="KW-0547">Nucleotide-binding</keyword>
<evidence type="ECO:0000256" key="7">
    <source>
        <dbReference type="ARBA" id="ARBA00022777"/>
    </source>
</evidence>
<evidence type="ECO:0000313" key="15">
    <source>
        <dbReference type="Proteomes" id="UP001589855"/>
    </source>
</evidence>
<gene>
    <name evidence="14" type="ORF">ACFFGS_09555</name>
</gene>
<comment type="caution">
    <text evidence="14">The sequence shown here is derived from an EMBL/GenBank/DDBJ whole genome shotgun (WGS) entry which is preliminary data.</text>
</comment>
<dbReference type="RefSeq" id="WP_137645063.1">
    <property type="nucleotide sequence ID" value="NZ_BAABRM010000011.1"/>
</dbReference>
<evidence type="ECO:0000256" key="4">
    <source>
        <dbReference type="ARBA" id="ARBA00022679"/>
    </source>
</evidence>
<keyword evidence="8" id="KW-0067">ATP-binding</keyword>
<evidence type="ECO:0000256" key="3">
    <source>
        <dbReference type="ARBA" id="ARBA00022553"/>
    </source>
</evidence>
<feature type="transmembrane region" description="Helical" evidence="12">
    <location>
        <begin position="267"/>
        <end position="295"/>
    </location>
</feature>
<dbReference type="InterPro" id="IPR050640">
    <property type="entry name" value="Bact_2-comp_sensor_kinase"/>
</dbReference>
<evidence type="ECO:0000256" key="8">
    <source>
        <dbReference type="ARBA" id="ARBA00022840"/>
    </source>
</evidence>
<dbReference type="SMART" id="SM00304">
    <property type="entry name" value="HAMP"/>
    <property type="match status" value="1"/>
</dbReference>
<dbReference type="PANTHER" id="PTHR34220:SF11">
    <property type="entry name" value="SENSOR PROTEIN KINASE HPTS"/>
    <property type="match status" value="1"/>
</dbReference>
<accession>A0ABV6K5H0</accession>
<proteinExistence type="predicted"/>
<evidence type="ECO:0000256" key="10">
    <source>
        <dbReference type="ARBA" id="ARBA00023012"/>
    </source>
</evidence>
<feature type="domain" description="HAMP" evidence="13">
    <location>
        <begin position="298"/>
        <end position="351"/>
    </location>
</feature>
<keyword evidence="11 12" id="KW-0472">Membrane</keyword>
<evidence type="ECO:0000313" key="14">
    <source>
        <dbReference type="EMBL" id="MFC0424362.1"/>
    </source>
</evidence>
<dbReference type="PANTHER" id="PTHR34220">
    <property type="entry name" value="SENSOR HISTIDINE KINASE YPDA"/>
    <property type="match status" value="1"/>
</dbReference>
<keyword evidence="15" id="KW-1185">Reference proteome</keyword>
<keyword evidence="3" id="KW-0597">Phosphoprotein</keyword>
<dbReference type="SUPFAM" id="SSF55874">
    <property type="entry name" value="ATPase domain of HSP90 chaperone/DNA topoisomerase II/histidine kinase"/>
    <property type="match status" value="1"/>
</dbReference>
<dbReference type="GO" id="GO:0016301">
    <property type="term" value="F:kinase activity"/>
    <property type="evidence" value="ECO:0007669"/>
    <property type="project" value="UniProtKB-KW"/>
</dbReference>
<name>A0ABV6K5H0_9LACO</name>
<dbReference type="CDD" id="cd06225">
    <property type="entry name" value="HAMP"/>
    <property type="match status" value="1"/>
</dbReference>
<keyword evidence="5 12" id="KW-0812">Transmembrane</keyword>
<evidence type="ECO:0000256" key="9">
    <source>
        <dbReference type="ARBA" id="ARBA00022989"/>
    </source>
</evidence>
<dbReference type="InterPro" id="IPR010559">
    <property type="entry name" value="Sig_transdc_His_kin_internal"/>
</dbReference>
<keyword evidence="2" id="KW-1003">Cell membrane</keyword>
<keyword evidence="9 12" id="KW-1133">Transmembrane helix</keyword>
<dbReference type="InterPro" id="IPR036890">
    <property type="entry name" value="HATPase_C_sf"/>
</dbReference>
<dbReference type="Gene3D" id="3.30.565.10">
    <property type="entry name" value="Histidine kinase-like ATPase, C-terminal domain"/>
    <property type="match status" value="1"/>
</dbReference>
<keyword evidence="7 14" id="KW-0418">Kinase</keyword>
<evidence type="ECO:0000256" key="11">
    <source>
        <dbReference type="ARBA" id="ARBA00023136"/>
    </source>
</evidence>
<evidence type="ECO:0000259" key="13">
    <source>
        <dbReference type="PROSITE" id="PS50885"/>
    </source>
</evidence>
<evidence type="ECO:0000256" key="2">
    <source>
        <dbReference type="ARBA" id="ARBA00022475"/>
    </source>
</evidence>
<evidence type="ECO:0000256" key="12">
    <source>
        <dbReference type="SAM" id="Phobius"/>
    </source>
</evidence>
<protein>
    <submittedName>
        <fullName evidence="14">Histidine kinase</fullName>
    </submittedName>
</protein>
<reference evidence="14 15" key="1">
    <citation type="submission" date="2024-09" db="EMBL/GenBank/DDBJ databases">
        <authorList>
            <person name="Sun Q."/>
            <person name="Mori K."/>
        </authorList>
    </citation>
    <scope>NUCLEOTIDE SEQUENCE [LARGE SCALE GENOMIC DNA]</scope>
    <source>
        <strain evidence="14 15">TBRC 4575</strain>
    </source>
</reference>
<sequence>MPFSNHVQRSSFTHLIKLYTIIISVMVILATGIFVGVSIRTYNAEVSQAESTAERQISQTLARNQQVVNQTATQLPDATDNLTSLTKYFSLSPGAYSDYAIDESLRGRKYFYWPTEARQLFVQNESLSQLTLRLANQPRVFVATTKNTGGQLVNEKRVKQAFALSAPLINPYTLQTDGVISMSFDQSALKDQLNHLMAVRPLQIAVRSDANDQLFYFAGVRVNAQQQRAFKRALSTGNATSLKGYHVTEKTLPSGYQLTMAVNQSALFGLLFGRVLPVVVLGILLFVGLSVGLWLTFRRYQHQLDTIVATVKTVSAGDYDARVPVDLKPTDLHTLADGINVMLTEIHRHIHTIYQLQIAQQEANRKALQSQINPHFMSNTLEYIRMAALDADQPELAEVVYSFAALLRNNTDLSSRTTIKQELSFIEKYVFLYQVRFPDQIAYQFQIDPAVADVEVPKFSLQPLVENYFVHGIDFTRFDNAVSVKAWREGSLVRIKIRNNGKGLTDKQIASINARMQEPFDAGQHRSIGLQNVYSRMADYFGASFMMTLSHDEPLGVTVNVQFSDQLTTKNQSGQAGIKSEDD</sequence>
<dbReference type="InterPro" id="IPR003660">
    <property type="entry name" value="HAMP_dom"/>
</dbReference>
<dbReference type="PROSITE" id="PS50885">
    <property type="entry name" value="HAMP"/>
    <property type="match status" value="1"/>
</dbReference>
<dbReference type="Pfam" id="PF06580">
    <property type="entry name" value="His_kinase"/>
    <property type="match status" value="1"/>
</dbReference>
<organism evidence="14 15">
    <name type="scientific">Lactiplantibacillus plajomi</name>
    <dbReference type="NCBI Taxonomy" id="1457217"/>
    <lineage>
        <taxon>Bacteria</taxon>
        <taxon>Bacillati</taxon>
        <taxon>Bacillota</taxon>
        <taxon>Bacilli</taxon>
        <taxon>Lactobacillales</taxon>
        <taxon>Lactobacillaceae</taxon>
        <taxon>Lactiplantibacillus</taxon>
    </lineage>
</organism>
<comment type="subcellular location">
    <subcellularLocation>
        <location evidence="1">Cell membrane</location>
        <topology evidence="1">Multi-pass membrane protein</topology>
    </subcellularLocation>
</comment>
<evidence type="ECO:0000256" key="6">
    <source>
        <dbReference type="ARBA" id="ARBA00022741"/>
    </source>
</evidence>
<feature type="transmembrane region" description="Helical" evidence="12">
    <location>
        <begin position="18"/>
        <end position="39"/>
    </location>
</feature>
<dbReference type="Proteomes" id="UP001589855">
    <property type="component" value="Unassembled WGS sequence"/>
</dbReference>
<evidence type="ECO:0000256" key="1">
    <source>
        <dbReference type="ARBA" id="ARBA00004651"/>
    </source>
</evidence>
<dbReference type="Gene3D" id="6.10.340.10">
    <property type="match status" value="1"/>
</dbReference>
<evidence type="ECO:0000256" key="5">
    <source>
        <dbReference type="ARBA" id="ARBA00022692"/>
    </source>
</evidence>